<protein>
    <submittedName>
        <fullName evidence="2">Uncharacterized protein</fullName>
    </submittedName>
</protein>
<dbReference type="AlphaFoldDB" id="A0AAE1CYC7"/>
<evidence type="ECO:0000256" key="1">
    <source>
        <dbReference type="SAM" id="MobiDB-lite"/>
    </source>
</evidence>
<feature type="compositionally biased region" description="Polar residues" evidence="1">
    <location>
        <begin position="41"/>
        <end position="50"/>
    </location>
</feature>
<accession>A0AAE1CYC7</accession>
<comment type="caution">
    <text evidence="2">The sequence shown here is derived from an EMBL/GenBank/DDBJ whole genome shotgun (WGS) entry which is preliminary data.</text>
</comment>
<feature type="compositionally biased region" description="Basic residues" evidence="1">
    <location>
        <begin position="29"/>
        <end position="38"/>
    </location>
</feature>
<feature type="region of interest" description="Disordered" evidence="1">
    <location>
        <begin position="29"/>
        <end position="50"/>
    </location>
</feature>
<dbReference type="Proteomes" id="UP001283361">
    <property type="component" value="Unassembled WGS sequence"/>
</dbReference>
<name>A0AAE1CYC7_9GAST</name>
<keyword evidence="3" id="KW-1185">Reference proteome</keyword>
<proteinExistence type="predicted"/>
<sequence length="88" mass="9769">MNSPARCLQRPVTCSLSTCANIHIENVNQKHKSTHKRDIHSTSPHTRVTSTAQVPTIMASTAQVYPQEAMKAKLDLADLHITPRHKTS</sequence>
<evidence type="ECO:0000313" key="2">
    <source>
        <dbReference type="EMBL" id="KAK3744710.1"/>
    </source>
</evidence>
<evidence type="ECO:0000313" key="3">
    <source>
        <dbReference type="Proteomes" id="UP001283361"/>
    </source>
</evidence>
<reference evidence="2" key="1">
    <citation type="journal article" date="2023" name="G3 (Bethesda)">
        <title>A reference genome for the long-term kleptoplast-retaining sea slug Elysia crispata morphotype clarki.</title>
        <authorList>
            <person name="Eastman K.E."/>
            <person name="Pendleton A.L."/>
            <person name="Shaikh M.A."/>
            <person name="Suttiyut T."/>
            <person name="Ogas R."/>
            <person name="Tomko P."/>
            <person name="Gavelis G."/>
            <person name="Widhalm J.R."/>
            <person name="Wisecaver J.H."/>
        </authorList>
    </citation>
    <scope>NUCLEOTIDE SEQUENCE</scope>
    <source>
        <strain evidence="2">ECLA1</strain>
    </source>
</reference>
<dbReference type="EMBL" id="JAWDGP010006253">
    <property type="protein sequence ID" value="KAK3744710.1"/>
    <property type="molecule type" value="Genomic_DNA"/>
</dbReference>
<organism evidence="2 3">
    <name type="scientific">Elysia crispata</name>
    <name type="common">lettuce slug</name>
    <dbReference type="NCBI Taxonomy" id="231223"/>
    <lineage>
        <taxon>Eukaryota</taxon>
        <taxon>Metazoa</taxon>
        <taxon>Spiralia</taxon>
        <taxon>Lophotrochozoa</taxon>
        <taxon>Mollusca</taxon>
        <taxon>Gastropoda</taxon>
        <taxon>Heterobranchia</taxon>
        <taxon>Euthyneura</taxon>
        <taxon>Panpulmonata</taxon>
        <taxon>Sacoglossa</taxon>
        <taxon>Placobranchoidea</taxon>
        <taxon>Plakobranchidae</taxon>
        <taxon>Elysia</taxon>
    </lineage>
</organism>
<gene>
    <name evidence="2" type="ORF">RRG08_062359</name>
</gene>